<dbReference type="Proteomes" id="UP001596303">
    <property type="component" value="Unassembled WGS sequence"/>
</dbReference>
<dbReference type="InterPro" id="IPR022134">
    <property type="entry name" value="DUF3667"/>
</dbReference>
<name>A0ABW1S6Y3_9PROT</name>
<keyword evidence="2" id="KW-1133">Transmembrane helix</keyword>
<feature type="transmembrane region" description="Helical" evidence="2">
    <location>
        <begin position="316"/>
        <end position="333"/>
    </location>
</feature>
<evidence type="ECO:0000256" key="2">
    <source>
        <dbReference type="SAM" id="Phobius"/>
    </source>
</evidence>
<sequence length="381" mass="42675">MSDELETAAAMSLGGLSKSEQDGSVEGEPCRNCETLTVGKYCHACGQLAQNFHRPIFGLTAEALGDFFSLDGRIARTIPALLFIPGRVTRHYLDGKRQRYVPPFRLYLLASFIFFLVLFSLGDATGWFQPHAAGSEEIAVTDTEAEPEETEESRSSDTGNEDEAEGAGSSRQAEADGKVGIAVLDPDKGPVLVSPEGEVSDLPRDEGGRIDQDALLQEVIRQSGYTDEDDAELRELMANGVELLENRVLLYMAVRNWAPRLAFMLAPMLVLCLILVFPFRKGVYIYDHVITALHFQTWLYFLMSVCLTLLWLHQVWVWWLIFIGPLVYLYRMLRRVYSTGRVTGFLRACLILFMLNFALLAWGVVVFALSVNETVEISRVQ</sequence>
<keyword evidence="4" id="KW-1185">Reference proteome</keyword>
<gene>
    <name evidence="3" type="ORF">ACFQDM_04505</name>
</gene>
<evidence type="ECO:0000256" key="1">
    <source>
        <dbReference type="SAM" id="MobiDB-lite"/>
    </source>
</evidence>
<reference evidence="4" key="1">
    <citation type="journal article" date="2019" name="Int. J. Syst. Evol. Microbiol.">
        <title>The Global Catalogue of Microorganisms (GCM) 10K type strain sequencing project: providing services to taxonomists for standard genome sequencing and annotation.</title>
        <authorList>
            <consortium name="The Broad Institute Genomics Platform"/>
            <consortium name="The Broad Institute Genome Sequencing Center for Infectious Disease"/>
            <person name="Wu L."/>
            <person name="Ma J."/>
        </authorList>
    </citation>
    <scope>NUCLEOTIDE SEQUENCE [LARGE SCALE GENOMIC DNA]</scope>
    <source>
        <strain evidence="4">CGMCC-1.15741</strain>
    </source>
</reference>
<feature type="transmembrane region" description="Helical" evidence="2">
    <location>
        <begin position="289"/>
        <end position="310"/>
    </location>
</feature>
<comment type="caution">
    <text evidence="3">The sequence shown here is derived from an EMBL/GenBank/DDBJ whole genome shotgun (WGS) entry which is preliminary data.</text>
</comment>
<dbReference type="Pfam" id="PF12412">
    <property type="entry name" value="DUF3667"/>
    <property type="match status" value="1"/>
</dbReference>
<accession>A0ABW1S6Y3</accession>
<keyword evidence="2" id="KW-0812">Transmembrane</keyword>
<proteinExistence type="predicted"/>
<protein>
    <submittedName>
        <fullName evidence="3">DUF3667 domain-containing protein</fullName>
    </submittedName>
</protein>
<evidence type="ECO:0000313" key="4">
    <source>
        <dbReference type="Proteomes" id="UP001596303"/>
    </source>
</evidence>
<dbReference type="EMBL" id="JBHSSW010000004">
    <property type="protein sequence ID" value="MFC6197325.1"/>
    <property type="molecule type" value="Genomic_DNA"/>
</dbReference>
<feature type="transmembrane region" description="Helical" evidence="2">
    <location>
        <begin position="345"/>
        <end position="369"/>
    </location>
</feature>
<feature type="transmembrane region" description="Helical" evidence="2">
    <location>
        <begin position="257"/>
        <end position="277"/>
    </location>
</feature>
<dbReference type="RefSeq" id="WP_377376040.1">
    <property type="nucleotide sequence ID" value="NZ_JBHSSW010000004.1"/>
</dbReference>
<feature type="transmembrane region" description="Helical" evidence="2">
    <location>
        <begin position="106"/>
        <end position="128"/>
    </location>
</feature>
<evidence type="ECO:0000313" key="3">
    <source>
        <dbReference type="EMBL" id="MFC6197325.1"/>
    </source>
</evidence>
<feature type="region of interest" description="Disordered" evidence="1">
    <location>
        <begin position="138"/>
        <end position="207"/>
    </location>
</feature>
<keyword evidence="2" id="KW-0472">Membrane</keyword>
<organism evidence="3 4">
    <name type="scientific">Ponticaulis profundi</name>
    <dbReference type="NCBI Taxonomy" id="2665222"/>
    <lineage>
        <taxon>Bacteria</taxon>
        <taxon>Pseudomonadati</taxon>
        <taxon>Pseudomonadota</taxon>
        <taxon>Alphaproteobacteria</taxon>
        <taxon>Hyphomonadales</taxon>
        <taxon>Hyphomonadaceae</taxon>
        <taxon>Ponticaulis</taxon>
    </lineage>
</organism>